<feature type="region of interest" description="Disordered" evidence="1">
    <location>
        <begin position="114"/>
        <end position="139"/>
    </location>
</feature>
<dbReference type="Proteomes" id="UP000830115">
    <property type="component" value="Chromosome"/>
</dbReference>
<name>A0ABY4MED1_9ACTN</name>
<organism evidence="3 4">
    <name type="scientific">Streptomyces halobius</name>
    <dbReference type="NCBI Taxonomy" id="2879846"/>
    <lineage>
        <taxon>Bacteria</taxon>
        <taxon>Bacillati</taxon>
        <taxon>Actinomycetota</taxon>
        <taxon>Actinomycetes</taxon>
        <taxon>Kitasatosporales</taxon>
        <taxon>Streptomycetaceae</taxon>
        <taxon>Streptomyces</taxon>
    </lineage>
</organism>
<protein>
    <submittedName>
        <fullName evidence="3">Peptidoglycan-binding protein</fullName>
    </submittedName>
</protein>
<dbReference type="SUPFAM" id="SSF47090">
    <property type="entry name" value="PGBD-like"/>
    <property type="match status" value="1"/>
</dbReference>
<reference evidence="3" key="1">
    <citation type="submission" date="2021-10" db="EMBL/GenBank/DDBJ databases">
        <title>Streptomyces nigrumlapis sp.nov.,an antimicrobial producing actinobacterium isolated from Black Gobi rocks.</title>
        <authorList>
            <person name="Wen Y."/>
            <person name="Zhang W."/>
            <person name="Liu X.G."/>
        </authorList>
    </citation>
    <scope>NUCLEOTIDE SEQUENCE</scope>
    <source>
        <strain evidence="3">ST13-2-2</strain>
    </source>
</reference>
<evidence type="ECO:0000256" key="1">
    <source>
        <dbReference type="SAM" id="MobiDB-lite"/>
    </source>
</evidence>
<dbReference type="InterPro" id="IPR002477">
    <property type="entry name" value="Peptidoglycan-bd-like"/>
</dbReference>
<feature type="region of interest" description="Disordered" evidence="1">
    <location>
        <begin position="167"/>
        <end position="262"/>
    </location>
</feature>
<feature type="compositionally biased region" description="Basic and acidic residues" evidence="1">
    <location>
        <begin position="167"/>
        <end position="179"/>
    </location>
</feature>
<gene>
    <name evidence="3" type="ORF">K9S39_31350</name>
</gene>
<feature type="compositionally biased region" description="Low complexity" evidence="1">
    <location>
        <begin position="198"/>
        <end position="221"/>
    </location>
</feature>
<dbReference type="RefSeq" id="WP_248866680.1">
    <property type="nucleotide sequence ID" value="NZ_CP086322.1"/>
</dbReference>
<dbReference type="Gene3D" id="1.10.101.10">
    <property type="entry name" value="PGBD-like superfamily/PGBD"/>
    <property type="match status" value="1"/>
</dbReference>
<evidence type="ECO:0000313" key="3">
    <source>
        <dbReference type="EMBL" id="UQA95767.1"/>
    </source>
</evidence>
<accession>A0ABY4MED1</accession>
<dbReference type="InterPro" id="IPR036366">
    <property type="entry name" value="PGBDSf"/>
</dbReference>
<dbReference type="Pfam" id="PF01471">
    <property type="entry name" value="PG_binding_1"/>
    <property type="match status" value="1"/>
</dbReference>
<evidence type="ECO:0000259" key="2">
    <source>
        <dbReference type="Pfam" id="PF01471"/>
    </source>
</evidence>
<feature type="compositionally biased region" description="Pro residues" evidence="1">
    <location>
        <begin position="120"/>
        <end position="135"/>
    </location>
</feature>
<sequence>MRVRPYVSLPNRGGSRDEYGIRGWNEGGWDRGAGSGGSVVAGVPVDVAAAAEAGVGMGAGVDGGAWLDTEIGAEGGTAGRAVGRVVAACPGPSPIPAALVHRVYRRSGATFRAISSSTTPIPPSPPGSSPPPPPAHGKRAFPAVLAAAGAAVAATAVLISSEVLSGREQDRTALPDRGRPTAAIPTDDEGRSGPPSPAATHSPSSAASGVGPAGTTVRPSRPLAPPLPAPTHAVGRVTHSPGDPGDSAPPTGPVVLREGSSGPEVVELQNRLQQLALYPGYADGRFDADVRAAVARYQWVYGVQGDPEGVYGAATRASLESHTSEP</sequence>
<evidence type="ECO:0000313" key="4">
    <source>
        <dbReference type="Proteomes" id="UP000830115"/>
    </source>
</evidence>
<dbReference type="EMBL" id="CP086322">
    <property type="protein sequence ID" value="UQA95767.1"/>
    <property type="molecule type" value="Genomic_DNA"/>
</dbReference>
<feature type="domain" description="Peptidoglycan binding-like" evidence="2">
    <location>
        <begin position="261"/>
        <end position="319"/>
    </location>
</feature>
<proteinExistence type="predicted"/>
<keyword evidence="4" id="KW-1185">Reference proteome</keyword>
<dbReference type="InterPro" id="IPR036365">
    <property type="entry name" value="PGBD-like_sf"/>
</dbReference>